<evidence type="ECO:0000313" key="3">
    <source>
        <dbReference type="Proteomes" id="UP000320048"/>
    </source>
</evidence>
<dbReference type="Proteomes" id="UP000320048">
    <property type="component" value="Unassembled WGS sequence"/>
</dbReference>
<evidence type="ECO:0000256" key="1">
    <source>
        <dbReference type="SAM" id="MobiDB-lite"/>
    </source>
</evidence>
<name>A0A537JHD4_9BACT</name>
<dbReference type="EMBL" id="VBAO01000100">
    <property type="protein sequence ID" value="TMI82958.1"/>
    <property type="molecule type" value="Genomic_DNA"/>
</dbReference>
<gene>
    <name evidence="2" type="ORF">E6H04_03865</name>
</gene>
<protein>
    <submittedName>
        <fullName evidence="2">Uncharacterized protein</fullName>
    </submittedName>
</protein>
<organism evidence="2 3">
    <name type="scientific">Candidatus Segetimicrobium genomatis</name>
    <dbReference type="NCBI Taxonomy" id="2569760"/>
    <lineage>
        <taxon>Bacteria</taxon>
        <taxon>Bacillati</taxon>
        <taxon>Candidatus Sysuimicrobiota</taxon>
        <taxon>Candidatus Sysuimicrobiia</taxon>
        <taxon>Candidatus Sysuimicrobiales</taxon>
        <taxon>Candidatus Segetimicrobiaceae</taxon>
        <taxon>Candidatus Segetimicrobium</taxon>
    </lineage>
</organism>
<dbReference type="AlphaFoldDB" id="A0A537JHD4"/>
<feature type="region of interest" description="Disordered" evidence="1">
    <location>
        <begin position="92"/>
        <end position="141"/>
    </location>
</feature>
<sequence length="141" mass="14788">MALLFTFACGRCGKKYSVYYPKTFIASVYGTMTPAQAEREDADEAAAGAIDAARRRAEAAGNAWVDVSQQSQVTCVCGKNLNLNLADHPRVPQRKAAAGARQTGLIAFPEMPKKSHAKQPAGPGDSRPVAPPEGGSPRSGG</sequence>
<reference evidence="2 3" key="1">
    <citation type="journal article" date="2019" name="Nat. Microbiol.">
        <title>Mediterranean grassland soil C-N compound turnover is dependent on rainfall and depth, and is mediated by genomically divergent microorganisms.</title>
        <authorList>
            <person name="Diamond S."/>
            <person name="Andeer P.F."/>
            <person name="Li Z."/>
            <person name="Crits-Christoph A."/>
            <person name="Burstein D."/>
            <person name="Anantharaman K."/>
            <person name="Lane K.R."/>
            <person name="Thomas B.C."/>
            <person name="Pan C."/>
            <person name="Northen T.R."/>
            <person name="Banfield J.F."/>
        </authorList>
    </citation>
    <scope>NUCLEOTIDE SEQUENCE [LARGE SCALE GENOMIC DNA]</scope>
    <source>
        <strain evidence="2">NP_7</strain>
    </source>
</reference>
<evidence type="ECO:0000313" key="2">
    <source>
        <dbReference type="EMBL" id="TMI82958.1"/>
    </source>
</evidence>
<accession>A0A537JHD4</accession>
<comment type="caution">
    <text evidence="2">The sequence shown here is derived from an EMBL/GenBank/DDBJ whole genome shotgun (WGS) entry which is preliminary data.</text>
</comment>
<proteinExistence type="predicted"/>